<dbReference type="Proteomes" id="UP001596220">
    <property type="component" value="Unassembled WGS sequence"/>
</dbReference>
<gene>
    <name evidence="1" type="ORF">ACFP3R_34335</name>
</gene>
<proteinExistence type="predicted"/>
<dbReference type="RefSeq" id="WP_380642563.1">
    <property type="nucleotide sequence ID" value="NZ_JBHSQO010000062.1"/>
</dbReference>
<keyword evidence="2" id="KW-1185">Reference proteome</keyword>
<sequence>MPPRSLVGELAPDGTTYTARPCARAGFPALQVAELSKALHRHHDGDVDRLVRALLNHDWESINPWAAGYELDTGRRTPFTPKHITPHRGIGYHLAESARQPITGRLTEKPDPAYRWLYLFDTTGLHVLCNRHDRRWMRLYDFTTAGLDPGQLTALETCFD</sequence>
<name>A0ABW1PFT7_9PSEU</name>
<evidence type="ECO:0000313" key="2">
    <source>
        <dbReference type="Proteomes" id="UP001596220"/>
    </source>
</evidence>
<comment type="caution">
    <text evidence="1">The sequence shown here is derived from an EMBL/GenBank/DDBJ whole genome shotgun (WGS) entry which is preliminary data.</text>
</comment>
<accession>A0ABW1PFT7</accession>
<protein>
    <submittedName>
        <fullName evidence="1">Uncharacterized protein</fullName>
    </submittedName>
</protein>
<organism evidence="1 2">
    <name type="scientific">Saccharothrix lopnurensis</name>
    <dbReference type="NCBI Taxonomy" id="1670621"/>
    <lineage>
        <taxon>Bacteria</taxon>
        <taxon>Bacillati</taxon>
        <taxon>Actinomycetota</taxon>
        <taxon>Actinomycetes</taxon>
        <taxon>Pseudonocardiales</taxon>
        <taxon>Pseudonocardiaceae</taxon>
        <taxon>Saccharothrix</taxon>
    </lineage>
</organism>
<evidence type="ECO:0000313" key="1">
    <source>
        <dbReference type="EMBL" id="MFC6094373.1"/>
    </source>
</evidence>
<reference evidence="2" key="1">
    <citation type="journal article" date="2019" name="Int. J. Syst. Evol. Microbiol.">
        <title>The Global Catalogue of Microorganisms (GCM) 10K type strain sequencing project: providing services to taxonomists for standard genome sequencing and annotation.</title>
        <authorList>
            <consortium name="The Broad Institute Genomics Platform"/>
            <consortium name="The Broad Institute Genome Sequencing Center for Infectious Disease"/>
            <person name="Wu L."/>
            <person name="Ma J."/>
        </authorList>
    </citation>
    <scope>NUCLEOTIDE SEQUENCE [LARGE SCALE GENOMIC DNA]</scope>
    <source>
        <strain evidence="2">CGMCC 4.7246</strain>
    </source>
</reference>
<dbReference type="EMBL" id="JBHSQO010000062">
    <property type="protein sequence ID" value="MFC6094373.1"/>
    <property type="molecule type" value="Genomic_DNA"/>
</dbReference>